<dbReference type="AlphaFoldDB" id="A0A834X780"/>
<protein>
    <submittedName>
        <fullName evidence="1">Uncharacterized protein</fullName>
    </submittedName>
</protein>
<gene>
    <name evidence="1" type="ORF">G2W53_007692</name>
</gene>
<comment type="caution">
    <text evidence="1">The sequence shown here is derived from an EMBL/GenBank/DDBJ whole genome shotgun (WGS) entry which is preliminary data.</text>
</comment>
<keyword evidence="2" id="KW-1185">Reference proteome</keyword>
<evidence type="ECO:0000313" key="1">
    <source>
        <dbReference type="EMBL" id="KAF7839210.1"/>
    </source>
</evidence>
<dbReference type="EMBL" id="JAAIUW010000003">
    <property type="protein sequence ID" value="KAF7839210.1"/>
    <property type="molecule type" value="Genomic_DNA"/>
</dbReference>
<proteinExistence type="predicted"/>
<accession>A0A834X780</accession>
<name>A0A834X780_9FABA</name>
<dbReference type="Proteomes" id="UP000634136">
    <property type="component" value="Unassembled WGS sequence"/>
</dbReference>
<organism evidence="1 2">
    <name type="scientific">Senna tora</name>
    <dbReference type="NCBI Taxonomy" id="362788"/>
    <lineage>
        <taxon>Eukaryota</taxon>
        <taxon>Viridiplantae</taxon>
        <taxon>Streptophyta</taxon>
        <taxon>Embryophyta</taxon>
        <taxon>Tracheophyta</taxon>
        <taxon>Spermatophyta</taxon>
        <taxon>Magnoliopsida</taxon>
        <taxon>eudicotyledons</taxon>
        <taxon>Gunneridae</taxon>
        <taxon>Pentapetalae</taxon>
        <taxon>rosids</taxon>
        <taxon>fabids</taxon>
        <taxon>Fabales</taxon>
        <taxon>Fabaceae</taxon>
        <taxon>Caesalpinioideae</taxon>
        <taxon>Cassia clade</taxon>
        <taxon>Senna</taxon>
    </lineage>
</organism>
<reference evidence="1" key="1">
    <citation type="submission" date="2020-09" db="EMBL/GenBank/DDBJ databases">
        <title>Genome-Enabled Discovery of Anthraquinone Biosynthesis in Senna tora.</title>
        <authorList>
            <person name="Kang S.-H."/>
            <person name="Pandey R.P."/>
            <person name="Lee C.-M."/>
            <person name="Sim J.-S."/>
            <person name="Jeong J.-T."/>
            <person name="Choi B.-S."/>
            <person name="Jung M."/>
            <person name="Ginzburg D."/>
            <person name="Zhao K."/>
            <person name="Won S.Y."/>
            <person name="Oh T.-J."/>
            <person name="Yu Y."/>
            <person name="Kim N.-H."/>
            <person name="Lee O.R."/>
            <person name="Lee T.-H."/>
            <person name="Bashyal P."/>
            <person name="Kim T.-S."/>
            <person name="Lee W.-H."/>
            <person name="Kawkins C."/>
            <person name="Kim C.-K."/>
            <person name="Kim J.S."/>
            <person name="Ahn B.O."/>
            <person name="Rhee S.Y."/>
            <person name="Sohng J.K."/>
        </authorList>
    </citation>
    <scope>NUCLEOTIDE SEQUENCE</scope>
    <source>
        <tissue evidence="1">Leaf</tissue>
    </source>
</reference>
<sequence length="56" mass="6645">MLVRIVFANRGGFNGPIGVVMSWEERGSYLNIFQMRNRSWNSETFMNYEAKELLRK</sequence>
<evidence type="ECO:0000313" key="2">
    <source>
        <dbReference type="Proteomes" id="UP000634136"/>
    </source>
</evidence>